<protein>
    <recommendedName>
        <fullName evidence="5">Acetyltransferase</fullName>
        <ecNumber evidence="5">2.3.1.-</ecNumber>
    </recommendedName>
</protein>
<evidence type="ECO:0000256" key="3">
    <source>
        <dbReference type="ARBA" id="ARBA00022737"/>
    </source>
</evidence>
<dbReference type="EC" id="2.3.1.-" evidence="5"/>
<dbReference type="Gene3D" id="2.160.10.10">
    <property type="entry name" value="Hexapeptide repeat proteins"/>
    <property type="match status" value="1"/>
</dbReference>
<dbReference type="FunFam" id="2.160.10.10:FF:000008">
    <property type="entry name" value="Maltose O-acetyltransferase"/>
    <property type="match status" value="1"/>
</dbReference>
<evidence type="ECO:0000259" key="6">
    <source>
        <dbReference type="SMART" id="SM01266"/>
    </source>
</evidence>
<dbReference type="EMBL" id="CP060490">
    <property type="protein sequence ID" value="QNL44702.1"/>
    <property type="molecule type" value="Genomic_DNA"/>
</dbReference>
<accession>A0A7G9B571</accession>
<dbReference type="SUPFAM" id="SSF51161">
    <property type="entry name" value="Trimeric LpxA-like enzymes"/>
    <property type="match status" value="1"/>
</dbReference>
<dbReference type="Proteomes" id="UP000515960">
    <property type="component" value="Chromosome"/>
</dbReference>
<dbReference type="Pfam" id="PF00132">
    <property type="entry name" value="Hexapep"/>
    <property type="match status" value="1"/>
</dbReference>
<evidence type="ECO:0000313" key="7">
    <source>
        <dbReference type="EMBL" id="QNL44702.1"/>
    </source>
</evidence>
<proteinExistence type="inferred from homology"/>
<dbReference type="InterPro" id="IPR018357">
    <property type="entry name" value="Hexapep_transf_CS"/>
</dbReference>
<evidence type="ECO:0000256" key="4">
    <source>
        <dbReference type="ARBA" id="ARBA00023315"/>
    </source>
</evidence>
<dbReference type="Pfam" id="PF12464">
    <property type="entry name" value="Mac"/>
    <property type="match status" value="1"/>
</dbReference>
<dbReference type="InterPro" id="IPR024688">
    <property type="entry name" value="Mac_dom"/>
</dbReference>
<evidence type="ECO:0000256" key="1">
    <source>
        <dbReference type="ARBA" id="ARBA00007274"/>
    </source>
</evidence>
<dbReference type="CDD" id="cd03357">
    <property type="entry name" value="LbH_MAT_GAT"/>
    <property type="match status" value="1"/>
</dbReference>
<dbReference type="AlphaFoldDB" id="A0A7G9B571"/>
<gene>
    <name evidence="7" type="ORF">H8790_01205</name>
</gene>
<organism evidence="7 8">
    <name type="scientific">Oscillibacter hominis</name>
    <dbReference type="NCBI Taxonomy" id="2763056"/>
    <lineage>
        <taxon>Bacteria</taxon>
        <taxon>Bacillati</taxon>
        <taxon>Bacillota</taxon>
        <taxon>Clostridia</taxon>
        <taxon>Eubacteriales</taxon>
        <taxon>Oscillospiraceae</taxon>
        <taxon>Oscillibacter</taxon>
    </lineage>
</organism>
<keyword evidence="8" id="KW-1185">Reference proteome</keyword>
<reference evidence="7 8" key="1">
    <citation type="submission" date="2020-08" db="EMBL/GenBank/DDBJ databases">
        <authorList>
            <person name="Liu C."/>
            <person name="Sun Q."/>
        </authorList>
    </citation>
    <scope>NUCLEOTIDE SEQUENCE [LARGE SCALE GENOMIC DNA]</scope>
    <source>
        <strain evidence="7 8">NSJ-62</strain>
    </source>
</reference>
<keyword evidence="4 5" id="KW-0012">Acyltransferase</keyword>
<dbReference type="RefSeq" id="WP_187333288.1">
    <property type="nucleotide sequence ID" value="NZ_CP060490.1"/>
</dbReference>
<evidence type="ECO:0000256" key="2">
    <source>
        <dbReference type="ARBA" id="ARBA00022679"/>
    </source>
</evidence>
<evidence type="ECO:0000256" key="5">
    <source>
        <dbReference type="RuleBase" id="RU367021"/>
    </source>
</evidence>
<sequence>MTERERMIAGLPYRPWVGGLAEDRLACKEVIHRFNHMEPSRRSEAMELLKGLFARAGEHFTVEAPFHCDYGYNISVGDYFFANYNLVILDIAPVTIGSHVLMGPNVALYTAGHPIHPESRNTGYEYGAPVTVGDNAWIGGNTVLLPGATIGEGAVIGAGSVVSGDIPARTIAVGNPCRVVRQITEEDRRYYRQDREFDVPLD</sequence>
<comment type="similarity">
    <text evidence="1 5">Belongs to the transferase hexapeptide repeat family.</text>
</comment>
<keyword evidence="3" id="KW-0677">Repeat</keyword>
<dbReference type="PROSITE" id="PS00101">
    <property type="entry name" value="HEXAPEP_TRANSFERASES"/>
    <property type="match status" value="1"/>
</dbReference>
<dbReference type="SMART" id="SM01266">
    <property type="entry name" value="Mac"/>
    <property type="match status" value="1"/>
</dbReference>
<evidence type="ECO:0000313" key="8">
    <source>
        <dbReference type="Proteomes" id="UP000515960"/>
    </source>
</evidence>
<dbReference type="InterPro" id="IPR039369">
    <property type="entry name" value="LacA-like"/>
</dbReference>
<dbReference type="PANTHER" id="PTHR43017:SF1">
    <property type="entry name" value="ACETYLTRANSFERASE YJL218W-RELATED"/>
    <property type="match status" value="1"/>
</dbReference>
<dbReference type="PANTHER" id="PTHR43017">
    <property type="entry name" value="GALACTOSIDE O-ACETYLTRANSFERASE"/>
    <property type="match status" value="1"/>
</dbReference>
<name>A0A7G9B571_9FIRM</name>
<dbReference type="KEGG" id="ohi:H8790_01205"/>
<dbReference type="InterPro" id="IPR011004">
    <property type="entry name" value="Trimer_LpxA-like_sf"/>
</dbReference>
<keyword evidence="2 5" id="KW-0808">Transferase</keyword>
<feature type="domain" description="Maltose/galactoside acetyltransferase" evidence="6">
    <location>
        <begin position="4"/>
        <end position="58"/>
    </location>
</feature>
<dbReference type="GO" id="GO:0008870">
    <property type="term" value="F:galactoside O-acetyltransferase activity"/>
    <property type="evidence" value="ECO:0007669"/>
    <property type="project" value="TreeGrafter"/>
</dbReference>
<dbReference type="InterPro" id="IPR001451">
    <property type="entry name" value="Hexapep"/>
</dbReference>